<dbReference type="PANTHER" id="PTHR43660">
    <property type="entry name" value="DIPEPTIDYL CARBOXYPEPTIDASE"/>
    <property type="match status" value="1"/>
</dbReference>
<organism evidence="9 10">
    <name type="scientific">Seonamhaeicola sediminis</name>
    <dbReference type="NCBI Taxonomy" id="2528206"/>
    <lineage>
        <taxon>Bacteria</taxon>
        <taxon>Pseudomonadati</taxon>
        <taxon>Bacteroidota</taxon>
        <taxon>Flavobacteriia</taxon>
        <taxon>Flavobacteriales</taxon>
        <taxon>Flavobacteriaceae</taxon>
    </lineage>
</organism>
<proteinExistence type="inferred from homology"/>
<dbReference type="OrthoDB" id="9773538at2"/>
<reference evidence="9 10" key="1">
    <citation type="submission" date="2019-03" db="EMBL/GenBank/DDBJ databases">
        <authorList>
            <person name="Zhong Y.L."/>
        </authorList>
    </citation>
    <scope>NUCLEOTIDE SEQUENCE [LARGE SCALE GENOMIC DNA]</scope>
    <source>
        <strain evidence="9 10">W255</strain>
    </source>
</reference>
<dbReference type="GO" id="GO:0046872">
    <property type="term" value="F:metal ion binding"/>
    <property type="evidence" value="ECO:0007669"/>
    <property type="project" value="UniProtKB-UniRule"/>
</dbReference>
<dbReference type="InterPro" id="IPR024077">
    <property type="entry name" value="Neurolysin/TOP_dom2"/>
</dbReference>
<dbReference type="SUPFAM" id="SSF55486">
    <property type="entry name" value="Metalloproteases ('zincins'), catalytic domain"/>
    <property type="match status" value="1"/>
</dbReference>
<dbReference type="InterPro" id="IPR045090">
    <property type="entry name" value="Pept_M3A_M3B"/>
</dbReference>
<protein>
    <submittedName>
        <fullName evidence="9">M3 family metallopeptidase</fullName>
    </submittedName>
</protein>
<dbReference type="PANTHER" id="PTHR43660:SF1">
    <property type="entry name" value="DIPEPTIDYL CARBOXYPEPTIDASE"/>
    <property type="match status" value="1"/>
</dbReference>
<dbReference type="InterPro" id="IPR024079">
    <property type="entry name" value="MetalloPept_cat_dom_sf"/>
</dbReference>
<comment type="caution">
    <text evidence="9">The sequence shown here is derived from an EMBL/GenBank/DDBJ whole genome shotgun (WGS) entry which is preliminary data.</text>
</comment>
<keyword evidence="10" id="KW-1185">Reference proteome</keyword>
<keyword evidence="5 7" id="KW-0862">Zinc</keyword>
<comment type="cofactor">
    <cofactor evidence="7">
        <name>Zn(2+)</name>
        <dbReference type="ChEBI" id="CHEBI:29105"/>
    </cofactor>
    <text evidence="7">Binds 1 zinc ion.</text>
</comment>
<evidence type="ECO:0000256" key="6">
    <source>
        <dbReference type="ARBA" id="ARBA00023049"/>
    </source>
</evidence>
<dbReference type="GO" id="GO:0004222">
    <property type="term" value="F:metalloendopeptidase activity"/>
    <property type="evidence" value="ECO:0007669"/>
    <property type="project" value="InterPro"/>
</dbReference>
<name>A0A562YCG8_9FLAO</name>
<gene>
    <name evidence="9" type="ORF">E1J38_011955</name>
</gene>
<dbReference type="InterPro" id="IPR034005">
    <property type="entry name" value="M3A_DCP"/>
</dbReference>
<evidence type="ECO:0000313" key="9">
    <source>
        <dbReference type="EMBL" id="TWO31785.1"/>
    </source>
</evidence>
<evidence type="ECO:0000259" key="8">
    <source>
        <dbReference type="Pfam" id="PF01432"/>
    </source>
</evidence>
<accession>A0A562YCG8</accession>
<dbReference type="Gene3D" id="1.20.1050.40">
    <property type="entry name" value="Endopeptidase. Chain P, domain 1"/>
    <property type="match status" value="1"/>
</dbReference>
<comment type="similarity">
    <text evidence="1 7">Belongs to the peptidase M3 family.</text>
</comment>
<dbReference type="GO" id="GO:0006508">
    <property type="term" value="P:proteolysis"/>
    <property type="evidence" value="ECO:0007669"/>
    <property type="project" value="UniProtKB-KW"/>
</dbReference>
<sequence>MSYKVLLKPFQTSYNTAPFSKIKEDYFLTAFKEAINNAKGEINAIVSNTDKPSFKNTIEALDFSGEQLDRISSIFFNLNSAETNDTIQKLAQEISPLLSEFSNDITLNEDLFKRIKAVYNQKETLKLTVEQQTLLDKKYKSFSRNGANLSEDKKVQLREIDKKLSQLKLKFGENVLAETNKFEMIITDIEDLSGLPEGTIEAAKQLAESKEKEGWLFTLDYPSYIPFVTYANNRELRKKMSLAFGSKGFKSDDLDNQQIVLDIVKLRHKRAKLLGYQTHAHFVLEERMAETPEKVQNFLNELLEKAKPAAEREFKNLGNFAKELDGIEKLEKWDGAYYSEKLKQELFSLDDEKLKPYFKLENVINGAFTIANKLFDLKFEEINDIDKYHKDILTYKVTNTNGDFIAVFYADFFPRPGKRNGAWMTSFKPQYIKNGENSRPHISIVCNFTKPTKTKPSLLTFNEVTTLFHEFGHALHGMLANTTYPSLSGTSVYWDFVELPSQIMENWCYEKDALEFFARHYETDTLIPMDLVEKIKESATFHEGMQTLRQLSFGLLDMSWHACDSPESIKNVKAHELNAFKNTNLYPDVQENCMSTAFAHIFQGGYSSGYYSYKWAEVLDADAFEYFKEQGIFNKQVANKFKDHVLSQGGTENPMTLYKRFRGQEPKPEALLKRAGLLK</sequence>
<evidence type="ECO:0000256" key="3">
    <source>
        <dbReference type="ARBA" id="ARBA00022723"/>
    </source>
</evidence>
<keyword evidence="2 7" id="KW-0645">Protease</keyword>
<evidence type="ECO:0000256" key="7">
    <source>
        <dbReference type="RuleBase" id="RU003435"/>
    </source>
</evidence>
<dbReference type="Pfam" id="PF01432">
    <property type="entry name" value="Peptidase_M3"/>
    <property type="match status" value="1"/>
</dbReference>
<dbReference type="Proteomes" id="UP000295814">
    <property type="component" value="Unassembled WGS sequence"/>
</dbReference>
<dbReference type="EMBL" id="SMZJ02000007">
    <property type="protein sequence ID" value="TWO31785.1"/>
    <property type="molecule type" value="Genomic_DNA"/>
</dbReference>
<evidence type="ECO:0000313" key="10">
    <source>
        <dbReference type="Proteomes" id="UP000295814"/>
    </source>
</evidence>
<dbReference type="InterPro" id="IPR024080">
    <property type="entry name" value="Neurolysin/TOP_N"/>
</dbReference>
<keyword evidence="6 7" id="KW-0482">Metalloprotease</keyword>
<evidence type="ECO:0000256" key="5">
    <source>
        <dbReference type="ARBA" id="ARBA00022833"/>
    </source>
</evidence>
<reference evidence="9 10" key="2">
    <citation type="submission" date="2019-07" db="EMBL/GenBank/DDBJ databases">
        <title>Seonamhaeicola sp. W255 draft genome.</title>
        <authorList>
            <person name="Zhang X.-Y."/>
            <person name="Zhang R."/>
            <person name="Zhong Y.-L."/>
            <person name="Du Z.-J."/>
        </authorList>
    </citation>
    <scope>NUCLEOTIDE SEQUENCE [LARGE SCALE GENOMIC DNA]</scope>
    <source>
        <strain evidence="9 10">W255</strain>
    </source>
</reference>
<evidence type="ECO:0000256" key="4">
    <source>
        <dbReference type="ARBA" id="ARBA00022801"/>
    </source>
</evidence>
<keyword evidence="3 7" id="KW-0479">Metal-binding</keyword>
<dbReference type="InterPro" id="IPR001567">
    <property type="entry name" value="Pept_M3A_M3B_dom"/>
</dbReference>
<dbReference type="FunFam" id="3.40.390.10:FF:000009">
    <property type="entry name" value="Oligopeptidase A"/>
    <property type="match status" value="1"/>
</dbReference>
<dbReference type="CDD" id="cd06456">
    <property type="entry name" value="M3A_DCP"/>
    <property type="match status" value="1"/>
</dbReference>
<dbReference type="Gene3D" id="1.10.1370.10">
    <property type="entry name" value="Neurolysin, domain 3"/>
    <property type="match status" value="1"/>
</dbReference>
<dbReference type="GO" id="GO:0005829">
    <property type="term" value="C:cytosol"/>
    <property type="evidence" value="ECO:0007669"/>
    <property type="project" value="UniProtKB-ARBA"/>
</dbReference>
<feature type="domain" description="Peptidase M3A/M3B catalytic" evidence="8">
    <location>
        <begin position="228"/>
        <end position="676"/>
    </location>
</feature>
<keyword evidence="4 7" id="KW-0378">Hydrolase</keyword>
<dbReference type="AlphaFoldDB" id="A0A562YCG8"/>
<dbReference type="Gene3D" id="3.40.390.10">
    <property type="entry name" value="Collagenase (Catalytic Domain)"/>
    <property type="match status" value="1"/>
</dbReference>
<dbReference type="GO" id="GO:0004180">
    <property type="term" value="F:carboxypeptidase activity"/>
    <property type="evidence" value="ECO:0007669"/>
    <property type="project" value="TreeGrafter"/>
</dbReference>
<evidence type="ECO:0000256" key="1">
    <source>
        <dbReference type="ARBA" id="ARBA00006040"/>
    </source>
</evidence>
<evidence type="ECO:0000256" key="2">
    <source>
        <dbReference type="ARBA" id="ARBA00022670"/>
    </source>
</evidence>
<dbReference type="RefSeq" id="WP_133357086.1">
    <property type="nucleotide sequence ID" value="NZ_SMZJ02000007.1"/>
</dbReference>